<evidence type="ECO:0000313" key="2">
    <source>
        <dbReference type="Proteomes" id="UP000744555"/>
    </source>
</evidence>
<keyword evidence="2" id="KW-1185">Reference proteome</keyword>
<sequence length="113" mass="12393">MRSKGWLGLAAAVLLAGVSAGLGYQAARWQAGTLDILCPGDFREYRSAVALGDAGGIQLPAGTRLRVRFCEYNAQAQLEVLIDKREFSQLQLQANPRGERWLYNLQPASEGER</sequence>
<evidence type="ECO:0000313" key="1">
    <source>
        <dbReference type="EMBL" id="MBC9248734.1"/>
    </source>
</evidence>
<gene>
    <name evidence="1" type="ORF">A9179_00450</name>
</gene>
<dbReference type="RefSeq" id="WP_187803904.1">
    <property type="nucleotide sequence ID" value="NZ_LZEU01000001.1"/>
</dbReference>
<name>A0ABR7RVH4_AQUAC</name>
<comment type="caution">
    <text evidence="1">The sequence shown here is derived from an EMBL/GenBank/DDBJ whole genome shotgun (WGS) entry which is preliminary data.</text>
</comment>
<accession>A0ABR7RVH4</accession>
<proteinExistence type="predicted"/>
<dbReference type="EMBL" id="LZEU01000001">
    <property type="protein sequence ID" value="MBC9248734.1"/>
    <property type="molecule type" value="Genomic_DNA"/>
</dbReference>
<organism evidence="1 2">
    <name type="scientific">Aquipseudomonas alcaligenes</name>
    <name type="common">Pseudomonas alcaligenes</name>
    <dbReference type="NCBI Taxonomy" id="43263"/>
    <lineage>
        <taxon>Bacteria</taxon>
        <taxon>Pseudomonadati</taxon>
        <taxon>Pseudomonadota</taxon>
        <taxon>Gammaproteobacteria</taxon>
        <taxon>Pseudomonadales</taxon>
        <taxon>Pseudomonadaceae</taxon>
        <taxon>Aquipseudomonas</taxon>
    </lineage>
</organism>
<dbReference type="Proteomes" id="UP000744555">
    <property type="component" value="Unassembled WGS sequence"/>
</dbReference>
<reference evidence="1 2" key="1">
    <citation type="submission" date="2016-06" db="EMBL/GenBank/DDBJ databases">
        <authorList>
            <person name="Ramos C."/>
            <person name="Pintado A."/>
            <person name="Crespo-Gomez J.I."/>
        </authorList>
    </citation>
    <scope>NUCLEOTIDE SEQUENCE [LARGE SCALE GENOMIC DNA]</scope>
    <source>
        <strain evidence="1 2">AVO110</strain>
    </source>
</reference>
<protein>
    <submittedName>
        <fullName evidence="1">Uncharacterized protein</fullName>
    </submittedName>
</protein>